<evidence type="ECO:0000313" key="2">
    <source>
        <dbReference type="EMBL" id="SHN55559.1"/>
    </source>
</evidence>
<dbReference type="Pfam" id="PF14321">
    <property type="entry name" value="DUF4382"/>
    <property type="match status" value="1"/>
</dbReference>
<dbReference type="OrthoDB" id="42712at2"/>
<dbReference type="Proteomes" id="UP000184207">
    <property type="component" value="Unassembled WGS sequence"/>
</dbReference>
<dbReference type="PROSITE" id="PS51257">
    <property type="entry name" value="PROKAR_LIPOPROTEIN"/>
    <property type="match status" value="1"/>
</dbReference>
<keyword evidence="3" id="KW-1185">Reference proteome</keyword>
<proteinExistence type="predicted"/>
<dbReference type="EMBL" id="FRDJ01000003">
    <property type="protein sequence ID" value="SHN55559.1"/>
    <property type="molecule type" value="Genomic_DNA"/>
</dbReference>
<organism evidence="2 3">
    <name type="scientific">Fervidobacterium gondwanense DSM 13020</name>
    <dbReference type="NCBI Taxonomy" id="1121883"/>
    <lineage>
        <taxon>Bacteria</taxon>
        <taxon>Thermotogati</taxon>
        <taxon>Thermotogota</taxon>
        <taxon>Thermotogae</taxon>
        <taxon>Thermotogales</taxon>
        <taxon>Fervidobacteriaceae</taxon>
        <taxon>Fervidobacterium</taxon>
    </lineage>
</organism>
<dbReference type="AlphaFoldDB" id="A0A1M7SAG9"/>
<feature type="domain" description="DUF4382" evidence="1">
    <location>
        <begin position="67"/>
        <end position="197"/>
    </location>
</feature>
<dbReference type="STRING" id="1121883.SAMN02745226_00667"/>
<reference evidence="3" key="1">
    <citation type="submission" date="2016-12" db="EMBL/GenBank/DDBJ databases">
        <authorList>
            <person name="Varghese N."/>
            <person name="Submissions S."/>
        </authorList>
    </citation>
    <scope>NUCLEOTIDE SEQUENCE [LARGE SCALE GENOMIC DNA]</scope>
    <source>
        <strain evidence="3">DSM 13020</strain>
    </source>
</reference>
<protein>
    <recommendedName>
        <fullName evidence="1">DUF4382 domain-containing protein</fullName>
    </recommendedName>
</protein>
<sequence>MKRLIFVFGIVLTMLVLFSCNPLNLFEPRTSKVSVVLSSGIEESGDTVKPQKFSGVEILGTQSRQEAPWVKNIEHLYVKVSKFSYRYSTNPGENKWATPTAVDKVVDLTMLDATELSWLTFDVPKGSVILALGFEITEATVTVNDTDYPVEIPAERKRIVLKNLNWQVVNDESQIVLSIDWTRSIVKASGGDYMLVPRIAYRWRGTLKQLWAIYGDVKINDSTPTEPLLIGLYEGTDTSATPVVLKMIPTRNEGKFYLGKHEKGTYTAVVWYIDFTYEGTDVTFTVNEATSTTFEHGDDTAYTELHLTIKK</sequence>
<evidence type="ECO:0000313" key="3">
    <source>
        <dbReference type="Proteomes" id="UP000184207"/>
    </source>
</evidence>
<name>A0A1M7SAG9_FERGO</name>
<evidence type="ECO:0000259" key="1">
    <source>
        <dbReference type="Pfam" id="PF14321"/>
    </source>
</evidence>
<dbReference type="InterPro" id="IPR025491">
    <property type="entry name" value="DUF4382"/>
</dbReference>
<accession>A0A1M7SAG9</accession>
<dbReference type="RefSeq" id="WP_072758346.1">
    <property type="nucleotide sequence ID" value="NZ_FRDJ01000003.1"/>
</dbReference>
<gene>
    <name evidence="2" type="ORF">SAMN02745226_00667</name>
</gene>